<comment type="caution">
    <text evidence="16">The sequence shown here is derived from an EMBL/GenBank/DDBJ whole genome shotgun (WGS) entry which is preliminary data.</text>
</comment>
<dbReference type="Pfam" id="PF01351">
    <property type="entry name" value="RNase_HII"/>
    <property type="match status" value="1"/>
</dbReference>
<feature type="domain" description="SAP" evidence="14">
    <location>
        <begin position="99"/>
        <end position="133"/>
    </location>
</feature>
<dbReference type="SUPFAM" id="SSF68906">
    <property type="entry name" value="SAP domain"/>
    <property type="match status" value="1"/>
</dbReference>
<dbReference type="SMART" id="SM00513">
    <property type="entry name" value="SAP"/>
    <property type="match status" value="1"/>
</dbReference>
<evidence type="ECO:0000256" key="1">
    <source>
        <dbReference type="ARBA" id="ARBA00000077"/>
    </source>
</evidence>
<evidence type="ECO:0000313" key="16">
    <source>
        <dbReference type="EMBL" id="EJK49631.1"/>
    </source>
</evidence>
<dbReference type="Proteomes" id="UP000266841">
    <property type="component" value="Unassembled WGS sequence"/>
</dbReference>
<evidence type="ECO:0000256" key="3">
    <source>
        <dbReference type="ARBA" id="ARBA00004496"/>
    </source>
</evidence>
<dbReference type="CDD" id="cd07182">
    <property type="entry name" value="RNase_HII_bacteria_HII_like"/>
    <property type="match status" value="1"/>
</dbReference>
<dbReference type="PANTHER" id="PTHR10954:SF23">
    <property type="entry name" value="RIBONUCLEASE"/>
    <property type="match status" value="1"/>
</dbReference>
<evidence type="ECO:0000259" key="14">
    <source>
        <dbReference type="PROSITE" id="PS50800"/>
    </source>
</evidence>
<protein>
    <recommendedName>
        <fullName evidence="12">Ribonuclease</fullName>
        <ecNumber evidence="12">3.1.26.4</ecNumber>
    </recommendedName>
</protein>
<dbReference type="OMA" id="EMEIMAI"/>
<comment type="function">
    <text evidence="2 12">Endonuclease that specifically degrades the RNA of RNA-DNA hybrids.</text>
</comment>
<evidence type="ECO:0000256" key="9">
    <source>
        <dbReference type="ARBA" id="ARBA00022801"/>
    </source>
</evidence>
<evidence type="ECO:0000256" key="7">
    <source>
        <dbReference type="ARBA" id="ARBA00022723"/>
    </source>
</evidence>
<accession>K0RL91</accession>
<dbReference type="GO" id="GO:0005737">
    <property type="term" value="C:cytoplasm"/>
    <property type="evidence" value="ECO:0007669"/>
    <property type="project" value="UniProtKB-SubCell"/>
</dbReference>
<dbReference type="SUPFAM" id="SSF53098">
    <property type="entry name" value="Ribonuclease H-like"/>
    <property type="match status" value="1"/>
</dbReference>
<keyword evidence="8 11" id="KW-0255">Endonuclease</keyword>
<dbReference type="InterPro" id="IPR036361">
    <property type="entry name" value="SAP_dom_sf"/>
</dbReference>
<feature type="binding site" evidence="11">
    <location>
        <position position="192"/>
    </location>
    <ligand>
        <name>a divalent metal cation</name>
        <dbReference type="ChEBI" id="CHEBI:60240"/>
    </ligand>
</feature>
<gene>
    <name evidence="16" type="ORF">THAOC_31471</name>
</gene>
<dbReference type="InterPro" id="IPR001352">
    <property type="entry name" value="RNase_HII/HIII"/>
</dbReference>
<keyword evidence="10" id="KW-0464">Manganese</keyword>
<comment type="similarity">
    <text evidence="4 12">Belongs to the RNase HII family.</text>
</comment>
<dbReference type="GO" id="GO:0003723">
    <property type="term" value="F:RNA binding"/>
    <property type="evidence" value="ECO:0007669"/>
    <property type="project" value="UniProtKB-UniRule"/>
</dbReference>
<feature type="region of interest" description="Disordered" evidence="13">
    <location>
        <begin position="127"/>
        <end position="162"/>
    </location>
</feature>
<keyword evidence="5" id="KW-0963">Cytoplasm</keyword>
<dbReference type="NCBIfam" id="NF000595">
    <property type="entry name" value="PRK00015.1-3"/>
    <property type="match status" value="1"/>
</dbReference>
<dbReference type="InterPro" id="IPR003034">
    <property type="entry name" value="SAP_dom"/>
</dbReference>
<evidence type="ECO:0000256" key="10">
    <source>
        <dbReference type="ARBA" id="ARBA00023211"/>
    </source>
</evidence>
<evidence type="ECO:0000256" key="12">
    <source>
        <dbReference type="RuleBase" id="RU003515"/>
    </source>
</evidence>
<dbReference type="GO" id="GO:0043137">
    <property type="term" value="P:DNA replication, removal of RNA primer"/>
    <property type="evidence" value="ECO:0007669"/>
    <property type="project" value="TreeGrafter"/>
</dbReference>
<dbReference type="AlphaFoldDB" id="K0RL91"/>
<keyword evidence="17" id="KW-1185">Reference proteome</keyword>
<dbReference type="InterPro" id="IPR022898">
    <property type="entry name" value="RNase_HII"/>
</dbReference>
<evidence type="ECO:0000256" key="4">
    <source>
        <dbReference type="ARBA" id="ARBA00007383"/>
    </source>
</evidence>
<dbReference type="EMBL" id="AGNL01044580">
    <property type="protein sequence ID" value="EJK49631.1"/>
    <property type="molecule type" value="Genomic_DNA"/>
</dbReference>
<dbReference type="GO" id="GO:0004523">
    <property type="term" value="F:RNA-DNA hybrid ribonuclease activity"/>
    <property type="evidence" value="ECO:0007669"/>
    <property type="project" value="UniProtKB-UniRule"/>
</dbReference>
<organism evidence="16 17">
    <name type="scientific">Thalassiosira oceanica</name>
    <name type="common">Marine diatom</name>
    <dbReference type="NCBI Taxonomy" id="159749"/>
    <lineage>
        <taxon>Eukaryota</taxon>
        <taxon>Sar</taxon>
        <taxon>Stramenopiles</taxon>
        <taxon>Ochrophyta</taxon>
        <taxon>Bacillariophyta</taxon>
        <taxon>Coscinodiscophyceae</taxon>
        <taxon>Thalassiosirophycidae</taxon>
        <taxon>Thalassiosirales</taxon>
        <taxon>Thalassiosiraceae</taxon>
        <taxon>Thalassiosira</taxon>
    </lineage>
</organism>
<evidence type="ECO:0000256" key="13">
    <source>
        <dbReference type="SAM" id="MobiDB-lite"/>
    </source>
</evidence>
<dbReference type="Gene3D" id="1.10.720.30">
    <property type="entry name" value="SAP domain"/>
    <property type="match status" value="1"/>
</dbReference>
<dbReference type="InterPro" id="IPR012337">
    <property type="entry name" value="RNaseH-like_sf"/>
</dbReference>
<keyword evidence="7 11" id="KW-0479">Metal-binding</keyword>
<dbReference type="PROSITE" id="PS50800">
    <property type="entry name" value="SAP"/>
    <property type="match status" value="1"/>
</dbReference>
<keyword evidence="9 11" id="KW-0378">Hydrolase</keyword>
<comment type="cofactor">
    <cofactor evidence="11">
        <name>Mn(2+)</name>
        <dbReference type="ChEBI" id="CHEBI:29035"/>
    </cofactor>
    <cofactor evidence="11">
        <name>Mg(2+)</name>
        <dbReference type="ChEBI" id="CHEBI:18420"/>
    </cofactor>
    <text evidence="11">Manganese or magnesium. Binds 1 divalent metal ion per monomer in the absence of substrate. May bind a second metal ion after substrate binding.</text>
</comment>
<evidence type="ECO:0000256" key="11">
    <source>
        <dbReference type="PROSITE-ProRule" id="PRU01319"/>
    </source>
</evidence>
<dbReference type="GO" id="GO:0046872">
    <property type="term" value="F:metal ion binding"/>
    <property type="evidence" value="ECO:0007669"/>
    <property type="project" value="UniProtKB-KW"/>
</dbReference>
<dbReference type="OrthoDB" id="7462577at2759"/>
<feature type="binding site" evidence="11">
    <location>
        <position position="191"/>
    </location>
    <ligand>
        <name>a divalent metal cation</name>
        <dbReference type="ChEBI" id="CHEBI:60240"/>
    </ligand>
</feature>
<evidence type="ECO:0000256" key="2">
    <source>
        <dbReference type="ARBA" id="ARBA00004065"/>
    </source>
</evidence>
<feature type="compositionally biased region" description="Basic and acidic residues" evidence="13">
    <location>
        <begin position="127"/>
        <end position="138"/>
    </location>
</feature>
<feature type="binding site" evidence="11">
    <location>
        <position position="323"/>
    </location>
    <ligand>
        <name>a divalent metal cation</name>
        <dbReference type="ChEBI" id="CHEBI:60240"/>
    </ligand>
</feature>
<reference evidence="16 17" key="1">
    <citation type="journal article" date="2012" name="Genome Biol.">
        <title>Genome and low-iron response of an oceanic diatom adapted to chronic iron limitation.</title>
        <authorList>
            <person name="Lommer M."/>
            <person name="Specht M."/>
            <person name="Roy A.S."/>
            <person name="Kraemer L."/>
            <person name="Andreson R."/>
            <person name="Gutowska M.A."/>
            <person name="Wolf J."/>
            <person name="Bergner S.V."/>
            <person name="Schilhabel M.B."/>
            <person name="Klostermeier U.C."/>
            <person name="Beiko R.G."/>
            <person name="Rosenstiel P."/>
            <person name="Hippler M."/>
            <person name="Laroche J."/>
        </authorList>
    </citation>
    <scope>NUCLEOTIDE SEQUENCE [LARGE SCALE GENOMIC DNA]</scope>
    <source>
        <strain evidence="16 17">CCMP1005</strain>
    </source>
</reference>
<dbReference type="Gene3D" id="3.30.420.10">
    <property type="entry name" value="Ribonuclease H-like superfamily/Ribonuclease H"/>
    <property type="match status" value="1"/>
</dbReference>
<dbReference type="eggNOG" id="KOG2299">
    <property type="taxonomic scope" value="Eukaryota"/>
</dbReference>
<dbReference type="InterPro" id="IPR024567">
    <property type="entry name" value="RNase_HII/HIII_dom"/>
</dbReference>
<evidence type="ECO:0000256" key="5">
    <source>
        <dbReference type="ARBA" id="ARBA00022490"/>
    </source>
</evidence>
<proteinExistence type="inferred from homology"/>
<evidence type="ECO:0000256" key="8">
    <source>
        <dbReference type="ARBA" id="ARBA00022759"/>
    </source>
</evidence>
<sequence length="419" mass="45852">MVSLLLLNGLAPQRTTATKLILSTFLLSTFSKAGASFAFRGVTTFSSLPGLWLPDLPGPQNQIMATVGRQPTRRSARLLGTRNGVQSGDVGEDDRRLEMSEMKVVDLKDKLRLLGLPVSGVKSDLIDRLRAHEEQPEPRKRRGSAAIKPPKKGKKAAGDKNNLKEAVDCLPRTREAQLKTRDSGVAVIGVDEAGRGPLAGPVVAAAAIVPADILGIVDSKKITKEEDREMLYQMLVASKGVRFAVGNAKRIDEINILQATLEAMRIAVDAVMRIDDKEESVNAAEKNVASAKRNEVSYVVTSRTSKAEVKGIHERRTFHALIDGNKIPKDMPCDAESLVKGDGREYLIGAASILAKVTRDRLMHEYDEMYPMYNLKQHKGYPTAAHMAAVKKYGASPIHRRTFAPLKHMTFNEDGKILG</sequence>
<dbReference type="PROSITE" id="PS51975">
    <property type="entry name" value="RNASE_H_2"/>
    <property type="match status" value="1"/>
</dbReference>
<comment type="subcellular location">
    <subcellularLocation>
        <location evidence="3">Cytoplasm</location>
    </subcellularLocation>
</comment>
<comment type="catalytic activity">
    <reaction evidence="1 11 12">
        <text>Endonucleolytic cleavage to 5'-phosphomonoester.</text>
        <dbReference type="EC" id="3.1.26.4"/>
    </reaction>
</comment>
<dbReference type="EC" id="3.1.26.4" evidence="12"/>
<feature type="domain" description="RNase H type-2" evidence="15">
    <location>
        <begin position="185"/>
        <end position="415"/>
    </location>
</feature>
<feature type="compositionally biased region" description="Basic residues" evidence="13">
    <location>
        <begin position="139"/>
        <end position="155"/>
    </location>
</feature>
<dbReference type="GO" id="GO:0006298">
    <property type="term" value="P:mismatch repair"/>
    <property type="evidence" value="ECO:0007669"/>
    <property type="project" value="TreeGrafter"/>
</dbReference>
<keyword evidence="6 11" id="KW-0540">Nuclease</keyword>
<evidence type="ECO:0000256" key="6">
    <source>
        <dbReference type="ARBA" id="ARBA00022722"/>
    </source>
</evidence>
<dbReference type="GO" id="GO:0032299">
    <property type="term" value="C:ribonuclease H2 complex"/>
    <property type="evidence" value="ECO:0007669"/>
    <property type="project" value="TreeGrafter"/>
</dbReference>
<evidence type="ECO:0000259" key="15">
    <source>
        <dbReference type="PROSITE" id="PS51975"/>
    </source>
</evidence>
<name>K0RL91_THAOC</name>
<dbReference type="Pfam" id="PF02037">
    <property type="entry name" value="SAP"/>
    <property type="match status" value="1"/>
</dbReference>
<evidence type="ECO:0000313" key="17">
    <source>
        <dbReference type="Proteomes" id="UP000266841"/>
    </source>
</evidence>
<dbReference type="PANTHER" id="PTHR10954">
    <property type="entry name" value="RIBONUCLEASE H2 SUBUNIT A"/>
    <property type="match status" value="1"/>
</dbReference>
<dbReference type="InterPro" id="IPR036397">
    <property type="entry name" value="RNaseH_sf"/>
</dbReference>